<dbReference type="EMBL" id="JBHSAF010000007">
    <property type="protein sequence ID" value="MFC3913586.1"/>
    <property type="molecule type" value="Genomic_DNA"/>
</dbReference>
<keyword evidence="2" id="KW-0719">Serine esterase</keyword>
<evidence type="ECO:0000256" key="8">
    <source>
        <dbReference type="SAM" id="SignalP"/>
    </source>
</evidence>
<sequence>MRYLLVIGPLLVASLFASGWAVAADGATLPVVKPLLACEQLAKHSFSAAADATVTVSAATLITTEQGPFCKVTGTIAPAIGFEVNLPTERWSSRFLQLGCGGLCGSLSLNLANAHSCTPALHGEFVVASTDMGHSGSMMDASWAQDAQKRIDFAYRAQHQTALVSKAIIRAYYGQPQRYAYFMGCSDGGREALMAAQRFPEDFDGIAAGAPAAFFQFQNSFFHGWNVVANQRADGSAILLKDRLPILHRAVLGHCPTLSGVADGLLQNPYACQFDPGWVPTCADEQKPGENCLTREEILAAGRLYAGASDASGRHFVLGGMPLGSELQWPVPARQGEPAMSLSMVLPALQHVLLPETQRNLNSLADFPLTHQNFQRVAQLAALNNAANTNLHPFMQRGGRLILWHGLADDSVSPAFSLAYYRGVQAELGAEATDQFLRLFLLPGVGHCGRGEGYDQIDFLTPLLAWTESGKAPEQIVAAKVAPPALIQPHRATSAPASQQAAGQFHAARAVSSPLPVPGKPPLATRPVYPYPNIARYTGEGDPNLAAHYRPEKSAAFALIAFGQPAISYVGADNQRTFSVVDGKLVAASH</sequence>
<dbReference type="Proteomes" id="UP001595692">
    <property type="component" value="Unassembled WGS sequence"/>
</dbReference>
<name>A0ABV8CNA0_9GAMM</name>
<proteinExistence type="inferred from homology"/>
<keyword evidence="7" id="KW-1015">Disulfide bond</keyword>
<dbReference type="PANTHER" id="PTHR33938:SF15">
    <property type="entry name" value="FERULOYL ESTERASE B-RELATED"/>
    <property type="match status" value="1"/>
</dbReference>
<evidence type="ECO:0000256" key="2">
    <source>
        <dbReference type="ARBA" id="ARBA00022487"/>
    </source>
</evidence>
<evidence type="ECO:0000256" key="3">
    <source>
        <dbReference type="ARBA" id="ARBA00022723"/>
    </source>
</evidence>
<evidence type="ECO:0000256" key="5">
    <source>
        <dbReference type="ARBA" id="ARBA00022801"/>
    </source>
</evidence>
<evidence type="ECO:0000256" key="1">
    <source>
        <dbReference type="ARBA" id="ARBA00006249"/>
    </source>
</evidence>
<feature type="signal peptide" evidence="8">
    <location>
        <begin position="1"/>
        <end position="23"/>
    </location>
</feature>
<comment type="similarity">
    <text evidence="1">Belongs to the tannase family.</text>
</comment>
<keyword evidence="3" id="KW-0479">Metal-binding</keyword>
<gene>
    <name evidence="9" type="ORF">ACFOSS_08915</name>
</gene>
<keyword evidence="4 8" id="KW-0732">Signal</keyword>
<dbReference type="RefSeq" id="WP_377151966.1">
    <property type="nucleotide sequence ID" value="NZ_JBHSAF010000007.1"/>
</dbReference>
<evidence type="ECO:0000256" key="4">
    <source>
        <dbReference type="ARBA" id="ARBA00022729"/>
    </source>
</evidence>
<protein>
    <submittedName>
        <fullName evidence="9">Tannase/feruloyl esterase family alpha/beta hydrolase</fullName>
    </submittedName>
</protein>
<keyword evidence="10" id="KW-1185">Reference proteome</keyword>
<dbReference type="SUPFAM" id="SSF53474">
    <property type="entry name" value="alpha/beta-Hydrolases"/>
    <property type="match status" value="1"/>
</dbReference>
<evidence type="ECO:0000313" key="9">
    <source>
        <dbReference type="EMBL" id="MFC3913586.1"/>
    </source>
</evidence>
<dbReference type="PANTHER" id="PTHR33938">
    <property type="entry name" value="FERULOYL ESTERASE B-RELATED"/>
    <property type="match status" value="1"/>
</dbReference>
<dbReference type="Gene3D" id="3.40.50.1820">
    <property type="entry name" value="alpha/beta hydrolase"/>
    <property type="match status" value="1"/>
</dbReference>
<evidence type="ECO:0000313" key="10">
    <source>
        <dbReference type="Proteomes" id="UP001595692"/>
    </source>
</evidence>
<dbReference type="InterPro" id="IPR029058">
    <property type="entry name" value="AB_hydrolase_fold"/>
</dbReference>
<evidence type="ECO:0000256" key="7">
    <source>
        <dbReference type="ARBA" id="ARBA00023157"/>
    </source>
</evidence>
<keyword evidence="5 9" id="KW-0378">Hydrolase</keyword>
<keyword evidence="6" id="KW-0106">Calcium</keyword>
<accession>A0ABV8CNA0</accession>
<comment type="caution">
    <text evidence="9">The sequence shown here is derived from an EMBL/GenBank/DDBJ whole genome shotgun (WGS) entry which is preliminary data.</text>
</comment>
<reference evidence="10" key="1">
    <citation type="journal article" date="2019" name="Int. J. Syst. Evol. Microbiol.">
        <title>The Global Catalogue of Microorganisms (GCM) 10K type strain sequencing project: providing services to taxonomists for standard genome sequencing and annotation.</title>
        <authorList>
            <consortium name="The Broad Institute Genomics Platform"/>
            <consortium name="The Broad Institute Genome Sequencing Center for Infectious Disease"/>
            <person name="Wu L."/>
            <person name="Ma J."/>
        </authorList>
    </citation>
    <scope>NUCLEOTIDE SEQUENCE [LARGE SCALE GENOMIC DNA]</scope>
    <source>
        <strain evidence="10">CCUG 54939</strain>
    </source>
</reference>
<evidence type="ECO:0000256" key="6">
    <source>
        <dbReference type="ARBA" id="ARBA00022837"/>
    </source>
</evidence>
<dbReference type="Pfam" id="PF07519">
    <property type="entry name" value="Tannase"/>
    <property type="match status" value="1"/>
</dbReference>
<dbReference type="InterPro" id="IPR011118">
    <property type="entry name" value="Tannase/feruloyl_esterase"/>
</dbReference>
<feature type="chain" id="PRO_5045848957" evidence="8">
    <location>
        <begin position="24"/>
        <end position="590"/>
    </location>
</feature>
<dbReference type="GO" id="GO:0016787">
    <property type="term" value="F:hydrolase activity"/>
    <property type="evidence" value="ECO:0007669"/>
    <property type="project" value="UniProtKB-KW"/>
</dbReference>
<organism evidence="9 10">
    <name type="scientific">Pseudaeromonas sharmana</name>
    <dbReference type="NCBI Taxonomy" id="328412"/>
    <lineage>
        <taxon>Bacteria</taxon>
        <taxon>Pseudomonadati</taxon>
        <taxon>Pseudomonadota</taxon>
        <taxon>Gammaproteobacteria</taxon>
        <taxon>Aeromonadales</taxon>
        <taxon>Aeromonadaceae</taxon>
        <taxon>Pseudaeromonas</taxon>
    </lineage>
</organism>